<evidence type="ECO:0000256" key="5">
    <source>
        <dbReference type="ARBA" id="ARBA00023242"/>
    </source>
</evidence>
<feature type="region of interest" description="Disordered" evidence="6">
    <location>
        <begin position="159"/>
        <end position="315"/>
    </location>
</feature>
<dbReference type="InterPro" id="IPR008610">
    <property type="entry name" value="Ebp2"/>
</dbReference>
<evidence type="ECO:0000256" key="2">
    <source>
        <dbReference type="ARBA" id="ARBA00007336"/>
    </source>
</evidence>
<comment type="subcellular location">
    <subcellularLocation>
        <location evidence="1">Nucleus</location>
        <location evidence="1">Nucleolus</location>
    </subcellularLocation>
</comment>
<organism evidence="7">
    <name type="scientific">Chlamydomonas euryale</name>
    <dbReference type="NCBI Taxonomy" id="1486919"/>
    <lineage>
        <taxon>Eukaryota</taxon>
        <taxon>Viridiplantae</taxon>
        <taxon>Chlorophyta</taxon>
        <taxon>core chlorophytes</taxon>
        <taxon>Chlorophyceae</taxon>
        <taxon>CS clade</taxon>
        <taxon>Chlamydomonadales</taxon>
        <taxon>Chlamydomonadaceae</taxon>
        <taxon>Chlamydomonas</taxon>
    </lineage>
</organism>
<protein>
    <submittedName>
        <fullName evidence="7">Uncharacterized protein</fullName>
    </submittedName>
</protein>
<dbReference type="PANTHER" id="PTHR13028:SF0">
    <property type="entry name" value="RRNA-PROCESSING PROTEIN EBP2-RELATED"/>
    <property type="match status" value="1"/>
</dbReference>
<feature type="compositionally biased region" description="Basic residues" evidence="6">
    <location>
        <begin position="1"/>
        <end position="10"/>
    </location>
</feature>
<dbReference type="PANTHER" id="PTHR13028">
    <property type="entry name" value="RRNA PROCESSING PROTEIN EBNA1-BINDING PROTEIN-RELATED"/>
    <property type="match status" value="1"/>
</dbReference>
<keyword evidence="3" id="KW-0690">Ribosome biogenesis</keyword>
<dbReference type="AlphaFoldDB" id="A0A7R9VU84"/>
<gene>
    <name evidence="7" type="ORF">CEUR00632_LOCUS18160</name>
</gene>
<dbReference type="Pfam" id="PF05890">
    <property type="entry name" value="Ebp2"/>
    <property type="match status" value="1"/>
</dbReference>
<evidence type="ECO:0000256" key="6">
    <source>
        <dbReference type="SAM" id="MobiDB-lite"/>
    </source>
</evidence>
<feature type="compositionally biased region" description="Basic and acidic residues" evidence="6">
    <location>
        <begin position="159"/>
        <end position="189"/>
    </location>
</feature>
<keyword evidence="5" id="KW-0539">Nucleus</keyword>
<evidence type="ECO:0000256" key="3">
    <source>
        <dbReference type="ARBA" id="ARBA00022517"/>
    </source>
</evidence>
<comment type="similarity">
    <text evidence="2">Belongs to the EBP2 family.</text>
</comment>
<dbReference type="GO" id="GO:0006364">
    <property type="term" value="P:rRNA processing"/>
    <property type="evidence" value="ECO:0007669"/>
    <property type="project" value="TreeGrafter"/>
</dbReference>
<evidence type="ECO:0000256" key="1">
    <source>
        <dbReference type="ARBA" id="ARBA00004604"/>
    </source>
</evidence>
<name>A0A7R9VU84_9CHLO</name>
<proteinExistence type="inferred from homology"/>
<feature type="compositionally biased region" description="Acidic residues" evidence="6">
    <location>
        <begin position="24"/>
        <end position="42"/>
    </location>
</feature>
<dbReference type="GO" id="GO:0042273">
    <property type="term" value="P:ribosomal large subunit biogenesis"/>
    <property type="evidence" value="ECO:0007669"/>
    <property type="project" value="TreeGrafter"/>
</dbReference>
<accession>A0A7R9VU84</accession>
<dbReference type="GO" id="GO:0034399">
    <property type="term" value="C:nuclear periphery"/>
    <property type="evidence" value="ECO:0007669"/>
    <property type="project" value="TreeGrafter"/>
</dbReference>
<dbReference type="EMBL" id="HBEC01039085">
    <property type="protein sequence ID" value="CAD8305580.1"/>
    <property type="molecule type" value="Transcribed_RNA"/>
</dbReference>
<reference evidence="7" key="1">
    <citation type="submission" date="2021-01" db="EMBL/GenBank/DDBJ databases">
        <authorList>
            <person name="Corre E."/>
            <person name="Pelletier E."/>
            <person name="Niang G."/>
            <person name="Scheremetjew M."/>
            <person name="Finn R."/>
            <person name="Kale V."/>
            <person name="Holt S."/>
            <person name="Cochrane G."/>
            <person name="Meng A."/>
            <person name="Brown T."/>
            <person name="Cohen L."/>
        </authorList>
    </citation>
    <scope>NUCLEOTIDE SEQUENCE</scope>
    <source>
        <strain evidence="7">CCMP219</strain>
    </source>
</reference>
<feature type="region of interest" description="Disordered" evidence="6">
    <location>
        <begin position="1"/>
        <end position="52"/>
    </location>
</feature>
<dbReference type="GO" id="GO:0005730">
    <property type="term" value="C:nucleolus"/>
    <property type="evidence" value="ECO:0007669"/>
    <property type="project" value="UniProtKB-SubCell"/>
</dbReference>
<feature type="compositionally biased region" description="Gly residues" evidence="6">
    <location>
        <begin position="275"/>
        <end position="285"/>
    </location>
</feature>
<evidence type="ECO:0000313" key="7">
    <source>
        <dbReference type="EMBL" id="CAD8305580.1"/>
    </source>
</evidence>
<dbReference type="GO" id="GO:0030687">
    <property type="term" value="C:preribosome, large subunit precursor"/>
    <property type="evidence" value="ECO:0007669"/>
    <property type="project" value="TreeGrafter"/>
</dbReference>
<keyword evidence="4" id="KW-0175">Coiled coil</keyword>
<feature type="compositionally biased region" description="Basic residues" evidence="6">
    <location>
        <begin position="302"/>
        <end position="315"/>
    </location>
</feature>
<evidence type="ECO:0000256" key="4">
    <source>
        <dbReference type="ARBA" id="ARBA00023054"/>
    </source>
</evidence>
<sequence>MAKMKARMAKGQKYMKADPHEEFASDLEDGEDEEGATSEEEAGPQPGALREPIYDVDGMHEKLEDISWVEDASWEDAQVITAADEIHIENIDDDLERELAFYNQALVASHAAIAKFETAGIPWRRPTDYYAEMVKTDTHMARVKQQLMHEQKQIELAEERRKQREQKQFSKQVQAEKLKQKQQDKKKQISDISKMRKQRDKSGYEGEADFDAVINQGAAASRGKGKMQDRNRPGASGPANKKRQGKDAKFGFGGKKRIAKQNDASSAADMSGYKGAKGGKGGKGGPFKHKGGVKKAGAAKQRPGKARRQQMRSKT</sequence>